<keyword evidence="2" id="KW-1185">Reference proteome</keyword>
<dbReference type="EMBL" id="MG592455">
    <property type="protein sequence ID" value="AUR85732.1"/>
    <property type="molecule type" value="Genomic_DNA"/>
</dbReference>
<evidence type="ECO:0000313" key="2">
    <source>
        <dbReference type="Proteomes" id="UP000273035"/>
    </source>
</evidence>
<sequence length="204" mass="21577">MPIIREYVLNELLPNQANSKVINVTGRTIVIRRADNAGRVRVKAYTKEGGSLIADNIMDAGEKITTTSEFTRLEVFNFESDLRNVAITAGDGDFQSDVVEGEVTVKTDSSNPLIVIATNAPVENTGLVVTHTLGSATQISAPLNAIEFSVQNDSGGGGLLAISGGSVRLQNGQLYSSKCSDSVDLEIASGSTSGAYRVNWVIQA</sequence>
<name>A0A2I7QWG4_9VIRU</name>
<dbReference type="Proteomes" id="UP000273035">
    <property type="component" value="Segment"/>
</dbReference>
<protein>
    <submittedName>
        <fullName evidence="1">Uncharacterized protein</fullName>
    </submittedName>
</protein>
<accession>A0A2I7QWG4</accession>
<evidence type="ECO:0000313" key="1">
    <source>
        <dbReference type="EMBL" id="AUR85732.1"/>
    </source>
</evidence>
<reference evidence="1 2" key="1">
    <citation type="submission" date="2017-11" db="EMBL/GenBank/DDBJ databases">
        <title>A major lineage of nontailed dsDNA viruses as unrecognized killers of marine bacteria.</title>
        <authorList>
            <person name="Kauffman K.M."/>
            <person name="Hussain F.A."/>
            <person name="Yang J."/>
            <person name="Arevalo P."/>
            <person name="Brown J.M."/>
            <person name="Chang W.K."/>
            <person name="VanInsberghe D."/>
            <person name="Elsherbini J."/>
            <person name="Cutler M.B."/>
            <person name="Kelly L."/>
            <person name="Polz M.F."/>
        </authorList>
    </citation>
    <scope>NUCLEOTIDE SEQUENCE [LARGE SCALE GENOMIC DNA]</scope>
</reference>
<gene>
    <name evidence="1" type="ORF">NVP1080O_16</name>
</gene>
<proteinExistence type="predicted"/>
<organism evidence="1 2">
    <name type="scientific">Vibrio phage 1.080.O._10N.286.48.A4</name>
    <dbReference type="NCBI Taxonomy" id="1881315"/>
    <lineage>
        <taxon>Viruses</taxon>
        <taxon>Varidnaviria</taxon>
        <taxon>Abadenavirae</taxon>
        <taxon>Produgelaviricota</taxon>
        <taxon>Belvinaviricetes</taxon>
        <taxon>Vinavirales</taxon>
        <taxon>Autolykiviridae</taxon>
        <taxon>Paulavirus</taxon>
        <taxon>Paulavirus viph1080o</taxon>
    </lineage>
</organism>